<sequence>MKILKSNKIVFSIFLASLIFIYWIYHFGFSGAFYFDDFRPLSKLSSVKDFSSAWQYIWNETSGPLGRPISMLSFLLNVNDWPNNSENFFRINTIIHLINGLLIYGISYKLFKFLKPNSSYIAILALFSSFFWLILPLNISTNLIAVQRMASLSGMFVFAGVLSYLYCVDYQQKNYKLGSFLLYGCITVFTLLAMFSKENGLLLPLLLLVLELTVFSLSDSIQQGRKLRVASLSLCYLVVLFYLVNAVWHAEEIYASRPYTFIERITTEPQILVDYLRLIFVPDIYSFNPFHDNYPYNQSFFETKYSTFSTVLIIILILLALLWRQKYKVFSFAILWFLTAHLLESTVIGLELYYEHRNYVASFAVCFAAVYSMSSIHGKKSQIFMSMLFMLYMAGLSICSLLITKTWGDQYLAAYAWQYNQKGSMRASEHLALKLLEDGNKPDALMFVKENAKNCPDCLNSYLQQMLIGCSMGLNSEVQYTKEYLLAYRKPLRSVAGVPNTLASLQDAVEKKQCELLSLDVLKELNKKFLQSPVSGLNVGNHLGLYTNLYSIALLEKDSIAADQYLEKMWLLSPQPWIASIQVDRYLEQRKYSEVIHFTENEVCKRATNESSPFKQACLQSIEKIKK</sequence>
<evidence type="ECO:0000256" key="1">
    <source>
        <dbReference type="SAM" id="Phobius"/>
    </source>
</evidence>
<dbReference type="AlphaFoldDB" id="A0A4Q7AZQ3"/>
<name>A0A4Q7AZQ3_9GAMM</name>
<evidence type="ECO:0000313" key="2">
    <source>
        <dbReference type="EMBL" id="RZG69308.1"/>
    </source>
</evidence>
<proteinExistence type="predicted"/>
<feature type="transmembrane region" description="Helical" evidence="1">
    <location>
        <begin position="359"/>
        <end position="376"/>
    </location>
</feature>
<feature type="transmembrane region" description="Helical" evidence="1">
    <location>
        <begin position="145"/>
        <end position="165"/>
    </location>
</feature>
<feature type="transmembrane region" description="Helical" evidence="1">
    <location>
        <begin position="9"/>
        <end position="35"/>
    </location>
</feature>
<evidence type="ECO:0000313" key="3">
    <source>
        <dbReference type="Proteomes" id="UP000293483"/>
    </source>
</evidence>
<feature type="transmembrane region" description="Helical" evidence="1">
    <location>
        <begin position="305"/>
        <end position="323"/>
    </location>
</feature>
<keyword evidence="1" id="KW-0812">Transmembrane</keyword>
<evidence type="ECO:0008006" key="4">
    <source>
        <dbReference type="Google" id="ProtNLM"/>
    </source>
</evidence>
<keyword evidence="1" id="KW-0472">Membrane</keyword>
<feature type="transmembrane region" description="Helical" evidence="1">
    <location>
        <begin position="201"/>
        <end position="217"/>
    </location>
</feature>
<accession>A0A4Q7AZQ3</accession>
<organism evidence="2 3">
    <name type="scientific">Acinetobacter bouvetii</name>
    <dbReference type="NCBI Taxonomy" id="202951"/>
    <lineage>
        <taxon>Bacteria</taxon>
        <taxon>Pseudomonadati</taxon>
        <taxon>Pseudomonadota</taxon>
        <taxon>Gammaproteobacteria</taxon>
        <taxon>Moraxellales</taxon>
        <taxon>Moraxellaceae</taxon>
        <taxon>Acinetobacter</taxon>
    </lineage>
</organism>
<keyword evidence="1" id="KW-1133">Transmembrane helix</keyword>
<gene>
    <name evidence="2" type="ORF">EXE25_02420</name>
</gene>
<feature type="transmembrane region" description="Helical" evidence="1">
    <location>
        <begin position="120"/>
        <end position="139"/>
    </location>
</feature>
<dbReference type="RefSeq" id="WP_130143987.1">
    <property type="nucleotide sequence ID" value="NZ_SGSU01000002.1"/>
</dbReference>
<feature type="transmembrane region" description="Helical" evidence="1">
    <location>
        <begin position="177"/>
        <end position="195"/>
    </location>
</feature>
<feature type="transmembrane region" description="Helical" evidence="1">
    <location>
        <begin position="229"/>
        <end position="248"/>
    </location>
</feature>
<reference evidence="2 3" key="1">
    <citation type="submission" date="2019-02" db="EMBL/GenBank/DDBJ databases">
        <title>The Batch Genome Submission of Acinetobacter spp. strains.</title>
        <authorList>
            <person name="Qin J."/>
            <person name="Hu Y."/>
            <person name="Ye H."/>
            <person name="Wei L."/>
            <person name="Feng Y."/>
            <person name="Zong Z."/>
        </authorList>
    </citation>
    <scope>NUCLEOTIDE SEQUENCE [LARGE SCALE GENOMIC DNA]</scope>
    <source>
        <strain evidence="2 3">WCHABo060081</strain>
    </source>
</reference>
<feature type="transmembrane region" description="Helical" evidence="1">
    <location>
        <begin position="88"/>
        <end position="108"/>
    </location>
</feature>
<feature type="transmembrane region" description="Helical" evidence="1">
    <location>
        <begin position="330"/>
        <end position="353"/>
    </location>
</feature>
<feature type="transmembrane region" description="Helical" evidence="1">
    <location>
        <begin position="383"/>
        <end position="403"/>
    </location>
</feature>
<protein>
    <recommendedName>
        <fullName evidence="4">Tetratricopeptide repeat protein</fullName>
    </recommendedName>
</protein>
<comment type="caution">
    <text evidence="2">The sequence shown here is derived from an EMBL/GenBank/DDBJ whole genome shotgun (WGS) entry which is preliminary data.</text>
</comment>
<dbReference type="Proteomes" id="UP000293483">
    <property type="component" value="Unassembled WGS sequence"/>
</dbReference>
<dbReference type="EMBL" id="SGSU01000002">
    <property type="protein sequence ID" value="RZG69308.1"/>
    <property type="molecule type" value="Genomic_DNA"/>
</dbReference>